<keyword evidence="3" id="KW-1185">Reference proteome</keyword>
<feature type="compositionally biased region" description="Low complexity" evidence="1">
    <location>
        <begin position="1"/>
        <end position="18"/>
    </location>
</feature>
<dbReference type="AlphaFoldDB" id="A0A844GFF0"/>
<dbReference type="Proteomes" id="UP000446658">
    <property type="component" value="Unassembled WGS sequence"/>
</dbReference>
<sequence length="62" mass="6576">MISSVSSSMSYQSQQAVSRTAGQANRVATDSDGDNDNSKRGEVERQSRPISATVGNRINTTA</sequence>
<gene>
    <name evidence="2" type="ORF">GKE73_16315</name>
</gene>
<feature type="compositionally biased region" description="Basic and acidic residues" evidence="1">
    <location>
        <begin position="36"/>
        <end position="47"/>
    </location>
</feature>
<organism evidence="2 3">
    <name type="scientific">Paludibacterium denitrificans</name>
    <dbReference type="NCBI Taxonomy" id="2675226"/>
    <lineage>
        <taxon>Bacteria</taxon>
        <taxon>Pseudomonadati</taxon>
        <taxon>Pseudomonadota</taxon>
        <taxon>Betaproteobacteria</taxon>
        <taxon>Neisseriales</taxon>
        <taxon>Chromobacteriaceae</taxon>
        <taxon>Paludibacterium</taxon>
    </lineage>
</organism>
<evidence type="ECO:0000256" key="1">
    <source>
        <dbReference type="SAM" id="MobiDB-lite"/>
    </source>
</evidence>
<evidence type="ECO:0000313" key="2">
    <source>
        <dbReference type="EMBL" id="MTD34001.1"/>
    </source>
</evidence>
<protein>
    <submittedName>
        <fullName evidence="2">Uncharacterized protein</fullName>
    </submittedName>
</protein>
<proteinExistence type="predicted"/>
<name>A0A844GFF0_9NEIS</name>
<evidence type="ECO:0000313" key="3">
    <source>
        <dbReference type="Proteomes" id="UP000446658"/>
    </source>
</evidence>
<reference evidence="2 3" key="1">
    <citation type="submission" date="2019-11" db="EMBL/GenBank/DDBJ databases">
        <title>Draft genome sequence of Paludibacterium sp. dN18-1.</title>
        <authorList>
            <person name="Im W.-T."/>
        </authorList>
    </citation>
    <scope>NUCLEOTIDE SEQUENCE [LARGE SCALE GENOMIC DNA]</scope>
    <source>
        <strain evidence="3">dN 18-1</strain>
    </source>
</reference>
<dbReference type="EMBL" id="WLYX01000001">
    <property type="protein sequence ID" value="MTD34001.1"/>
    <property type="molecule type" value="Genomic_DNA"/>
</dbReference>
<feature type="compositionally biased region" description="Polar residues" evidence="1">
    <location>
        <begin position="48"/>
        <end position="62"/>
    </location>
</feature>
<comment type="caution">
    <text evidence="2">The sequence shown here is derived from an EMBL/GenBank/DDBJ whole genome shotgun (WGS) entry which is preliminary data.</text>
</comment>
<feature type="region of interest" description="Disordered" evidence="1">
    <location>
        <begin position="1"/>
        <end position="62"/>
    </location>
</feature>
<accession>A0A844GFF0</accession>